<evidence type="ECO:0000256" key="5">
    <source>
        <dbReference type="ARBA" id="ARBA00022692"/>
    </source>
</evidence>
<evidence type="ECO:0000259" key="12">
    <source>
        <dbReference type="Pfam" id="PF17092"/>
    </source>
</evidence>
<evidence type="ECO:0000256" key="3">
    <source>
        <dbReference type="ARBA" id="ARBA00022676"/>
    </source>
</evidence>
<evidence type="ECO:0000256" key="7">
    <source>
        <dbReference type="ARBA" id="ARBA00022984"/>
    </source>
</evidence>
<evidence type="ECO:0000256" key="2">
    <source>
        <dbReference type="ARBA" id="ARBA00022519"/>
    </source>
</evidence>
<gene>
    <name evidence="13" type="ORF">B1B_01745</name>
</gene>
<evidence type="ECO:0000256" key="4">
    <source>
        <dbReference type="ARBA" id="ARBA00022679"/>
    </source>
</evidence>
<evidence type="ECO:0000256" key="10">
    <source>
        <dbReference type="ARBA" id="ARBA00023316"/>
    </source>
</evidence>
<keyword evidence="5" id="KW-0812">Transmembrane</keyword>
<dbReference type="GO" id="GO:0030288">
    <property type="term" value="C:outer membrane-bounded periplasmic space"/>
    <property type="evidence" value="ECO:0007669"/>
    <property type="project" value="TreeGrafter"/>
</dbReference>
<accession>T1C315</accession>
<feature type="domain" description="Penicillin-binding protein OB-like" evidence="12">
    <location>
        <begin position="76"/>
        <end position="182"/>
    </location>
</feature>
<dbReference type="GO" id="GO:0071555">
    <property type="term" value="P:cell wall organization"/>
    <property type="evidence" value="ECO:0007669"/>
    <property type="project" value="UniProtKB-KW"/>
</dbReference>
<dbReference type="Pfam" id="PF00905">
    <property type="entry name" value="Transpeptidase"/>
    <property type="match status" value="1"/>
</dbReference>
<dbReference type="PANTHER" id="PTHR32282">
    <property type="entry name" value="BINDING PROTEIN TRANSPEPTIDASE, PUTATIVE-RELATED"/>
    <property type="match status" value="1"/>
</dbReference>
<dbReference type="GO" id="GO:0008955">
    <property type="term" value="F:peptidoglycan glycosyltransferase activity"/>
    <property type="evidence" value="ECO:0007669"/>
    <property type="project" value="TreeGrafter"/>
</dbReference>
<dbReference type="PANTHER" id="PTHR32282:SF27">
    <property type="entry name" value="PENICILLIN-BINDING PROTEIN 1A"/>
    <property type="match status" value="1"/>
</dbReference>
<sequence length="587" mass="65005">RAALAAPVQARLHKPVVALHAGYVTELVREYMRAHFGRSAYTAGYRVTTTISSRLQLLAERALRRALEAYCRRYGYRGPAGTIPDLRSMRRSKILKWLQRIRTINGLHRAWVTRVAGRRAWIERVDGRSIELPWPALSWARPFQGVSHFPPLPKTASDVLHPGDVIYIMRRGNGTWVLAQIPWAEGAIVVLAPKTDAIRALVGGFSFGLSNYDRVTEAHRQPGSSFKPFLYSAALHRGMTPATIINDAPIVVGNAKLGNVWRPGNYSNRFFGPTRLRVALAHSRNLVSVRVLADIGISYGLHYVRRFGFNPKHLPHDLTLILGSADVTPLQMARGYSVFASGGYFSKPYLIKSVRDSTGKRVLVADPYIACSGCGQPSPARSATKLHSHKMQHHLLRHSFSRSGQVFHKARIMADPPHLGPVLMPPHEPPRAAIRVITPQNAYLTTSLMQSVIQFGTGVAAQVLHRVDLAGKTGTTNNYINGWFGGFDPHLVVMTYVGRDDNKTLGYGEVGARAALPMWIDFMGPALRRYPDVPFVPPPGIVTARIDARTGLLCGPADPDTIFEVFEVGKLPAHCPSSMMHRKHHIF</sequence>
<dbReference type="GO" id="GO:0008658">
    <property type="term" value="F:penicillin binding"/>
    <property type="evidence" value="ECO:0007669"/>
    <property type="project" value="InterPro"/>
</dbReference>
<dbReference type="GO" id="GO:0008360">
    <property type="term" value="P:regulation of cell shape"/>
    <property type="evidence" value="ECO:0007669"/>
    <property type="project" value="UniProtKB-KW"/>
</dbReference>
<keyword evidence="10" id="KW-0961">Cell wall biogenesis/degradation</keyword>
<keyword evidence="8" id="KW-1133">Transmembrane helix</keyword>
<keyword evidence="2" id="KW-0997">Cell inner membrane</keyword>
<dbReference type="Gene3D" id="2.40.50.140">
    <property type="entry name" value="Nucleic acid-binding proteins"/>
    <property type="match status" value="1"/>
</dbReference>
<dbReference type="GO" id="GO:0009252">
    <property type="term" value="P:peptidoglycan biosynthetic process"/>
    <property type="evidence" value="ECO:0007669"/>
    <property type="project" value="UniProtKB-KW"/>
</dbReference>
<name>T1C315_9ZZZZ</name>
<dbReference type="Pfam" id="PF17092">
    <property type="entry name" value="PCB_OB"/>
    <property type="match status" value="1"/>
</dbReference>
<dbReference type="EMBL" id="AUZY01001072">
    <property type="protein sequence ID" value="EQD76387.1"/>
    <property type="molecule type" value="Genomic_DNA"/>
</dbReference>
<feature type="domain" description="Penicillin-binding protein transpeptidase" evidence="11">
    <location>
        <begin position="186"/>
        <end position="503"/>
    </location>
</feature>
<dbReference type="InterPro" id="IPR001460">
    <property type="entry name" value="PCN-bd_Tpept"/>
</dbReference>
<protein>
    <submittedName>
        <fullName evidence="13">Penicillin-binding protein, 1A family</fullName>
    </submittedName>
</protein>
<dbReference type="Gene3D" id="3.40.710.10">
    <property type="entry name" value="DD-peptidase/beta-lactamase superfamily"/>
    <property type="match status" value="2"/>
</dbReference>
<evidence type="ECO:0000256" key="9">
    <source>
        <dbReference type="ARBA" id="ARBA00023136"/>
    </source>
</evidence>
<feature type="non-terminal residue" evidence="13">
    <location>
        <position position="1"/>
    </location>
</feature>
<keyword evidence="3" id="KW-0328">Glycosyltransferase</keyword>
<dbReference type="InterPro" id="IPR012340">
    <property type="entry name" value="NA-bd_OB-fold"/>
</dbReference>
<proteinExistence type="predicted"/>
<keyword evidence="7" id="KW-0573">Peptidoglycan synthesis</keyword>
<dbReference type="SUPFAM" id="SSF56601">
    <property type="entry name" value="beta-lactamase/transpeptidase-like"/>
    <property type="match status" value="1"/>
</dbReference>
<comment type="caution">
    <text evidence="13">The sequence shown here is derived from an EMBL/GenBank/DDBJ whole genome shotgun (WGS) entry which is preliminary data.</text>
</comment>
<keyword evidence="4" id="KW-0808">Transferase</keyword>
<evidence type="ECO:0000256" key="6">
    <source>
        <dbReference type="ARBA" id="ARBA00022960"/>
    </source>
</evidence>
<reference evidence="13" key="1">
    <citation type="submission" date="2013-08" db="EMBL/GenBank/DDBJ databases">
        <authorList>
            <person name="Mendez C."/>
            <person name="Richter M."/>
            <person name="Ferrer M."/>
            <person name="Sanchez J."/>
        </authorList>
    </citation>
    <scope>NUCLEOTIDE SEQUENCE</scope>
</reference>
<evidence type="ECO:0000256" key="8">
    <source>
        <dbReference type="ARBA" id="ARBA00022989"/>
    </source>
</evidence>
<evidence type="ECO:0000259" key="11">
    <source>
        <dbReference type="Pfam" id="PF00905"/>
    </source>
</evidence>
<keyword evidence="9" id="KW-0472">Membrane</keyword>
<reference evidence="13" key="2">
    <citation type="journal article" date="2014" name="ISME J.">
        <title>Microbial stratification in low pH oxic and suboxic macroscopic growths along an acid mine drainage.</title>
        <authorList>
            <person name="Mendez-Garcia C."/>
            <person name="Mesa V."/>
            <person name="Sprenger R.R."/>
            <person name="Richter M."/>
            <person name="Diez M.S."/>
            <person name="Solano J."/>
            <person name="Bargiela R."/>
            <person name="Golyshina O.V."/>
            <person name="Manteca A."/>
            <person name="Ramos J.L."/>
            <person name="Gallego J.R."/>
            <person name="Llorente I."/>
            <person name="Martins Dos Santos V.A."/>
            <person name="Jensen O.N."/>
            <person name="Pelaez A.I."/>
            <person name="Sanchez J."/>
            <person name="Ferrer M."/>
        </authorList>
    </citation>
    <scope>NUCLEOTIDE SEQUENCE</scope>
</reference>
<keyword evidence="1" id="KW-1003">Cell membrane</keyword>
<evidence type="ECO:0000313" key="13">
    <source>
        <dbReference type="EMBL" id="EQD76387.1"/>
    </source>
</evidence>
<organism evidence="13">
    <name type="scientific">mine drainage metagenome</name>
    <dbReference type="NCBI Taxonomy" id="410659"/>
    <lineage>
        <taxon>unclassified sequences</taxon>
        <taxon>metagenomes</taxon>
        <taxon>ecological metagenomes</taxon>
    </lineage>
</organism>
<dbReference type="InterPro" id="IPR012338">
    <property type="entry name" value="Beta-lactam/transpept-like"/>
</dbReference>
<dbReference type="AlphaFoldDB" id="T1C315"/>
<evidence type="ECO:0000256" key="1">
    <source>
        <dbReference type="ARBA" id="ARBA00022475"/>
    </source>
</evidence>
<dbReference type="InterPro" id="IPR031376">
    <property type="entry name" value="PCB_OB"/>
</dbReference>
<dbReference type="InterPro" id="IPR050396">
    <property type="entry name" value="Glycosyltr_51/Transpeptidase"/>
</dbReference>
<keyword evidence="6" id="KW-0133">Cell shape</keyword>